<dbReference type="Proteomes" id="UP001303647">
    <property type="component" value="Unassembled WGS sequence"/>
</dbReference>
<dbReference type="PANTHER" id="PTHR45782:SF4">
    <property type="entry name" value="MITOCHONDRIAL RIBOSOME-ASSOCIATED GTPASE 1"/>
    <property type="match status" value="1"/>
</dbReference>
<dbReference type="Gene3D" id="3.40.50.300">
    <property type="entry name" value="P-loop containing nucleotide triphosphate hydrolases"/>
    <property type="match status" value="1"/>
</dbReference>
<dbReference type="PANTHER" id="PTHR45782">
    <property type="entry name" value="MITOCHONDRIAL RIBOSOME-ASSOCIATED GTPASE 1"/>
    <property type="match status" value="1"/>
</dbReference>
<reference evidence="5" key="2">
    <citation type="submission" date="2023-05" db="EMBL/GenBank/DDBJ databases">
        <authorList>
            <consortium name="Lawrence Berkeley National Laboratory"/>
            <person name="Steindorff A."/>
            <person name="Hensen N."/>
            <person name="Bonometti L."/>
            <person name="Westerberg I."/>
            <person name="Brannstrom I.O."/>
            <person name="Guillou S."/>
            <person name="Cros-Aarteil S."/>
            <person name="Calhoun S."/>
            <person name="Haridas S."/>
            <person name="Kuo A."/>
            <person name="Mondo S."/>
            <person name="Pangilinan J."/>
            <person name="Riley R."/>
            <person name="Labutti K."/>
            <person name="Andreopoulos B."/>
            <person name="Lipzen A."/>
            <person name="Chen C."/>
            <person name="Yanf M."/>
            <person name="Daum C."/>
            <person name="Ng V."/>
            <person name="Clum A."/>
            <person name="Ohm R."/>
            <person name="Martin F."/>
            <person name="Silar P."/>
            <person name="Natvig D."/>
            <person name="Lalanne C."/>
            <person name="Gautier V."/>
            <person name="Ament-Velasquez S.L."/>
            <person name="Kruys A."/>
            <person name="Hutchinson M.I."/>
            <person name="Powell A.J."/>
            <person name="Barry K."/>
            <person name="Miller A.N."/>
            <person name="Grigoriev I.V."/>
            <person name="Debuchy R."/>
            <person name="Gladieux P."/>
            <person name="Thoren M.H."/>
            <person name="Johannesson H."/>
        </authorList>
    </citation>
    <scope>NUCLEOTIDE SEQUENCE</scope>
    <source>
        <strain evidence="5">CBS 359.72</strain>
    </source>
</reference>
<evidence type="ECO:0000256" key="1">
    <source>
        <dbReference type="ARBA" id="ARBA00022741"/>
    </source>
</evidence>
<feature type="region of interest" description="Disordered" evidence="3">
    <location>
        <begin position="395"/>
        <end position="430"/>
    </location>
</feature>
<dbReference type="Gene3D" id="1.10.1580.10">
    <property type="match status" value="1"/>
</dbReference>
<evidence type="ECO:0000259" key="4">
    <source>
        <dbReference type="Pfam" id="PF01926"/>
    </source>
</evidence>
<dbReference type="GO" id="GO:0005739">
    <property type="term" value="C:mitochondrion"/>
    <property type="evidence" value="ECO:0007669"/>
    <property type="project" value="TreeGrafter"/>
</dbReference>
<evidence type="ECO:0000313" key="5">
    <source>
        <dbReference type="EMBL" id="KAK4246671.1"/>
    </source>
</evidence>
<feature type="compositionally biased region" description="Basic and acidic residues" evidence="3">
    <location>
        <begin position="405"/>
        <end position="420"/>
    </location>
</feature>
<accession>A0AAN7CRQ1</accession>
<feature type="domain" description="G" evidence="4">
    <location>
        <begin position="183"/>
        <end position="271"/>
    </location>
</feature>
<comment type="caution">
    <text evidence="5">The sequence shown here is derived from an EMBL/GenBank/DDBJ whole genome shotgun (WGS) entry which is preliminary data.</text>
</comment>
<protein>
    <recommendedName>
        <fullName evidence="4">G domain-containing protein</fullName>
    </recommendedName>
</protein>
<dbReference type="InterPro" id="IPR006073">
    <property type="entry name" value="GTP-bd"/>
</dbReference>
<dbReference type="GO" id="GO:0003924">
    <property type="term" value="F:GTPase activity"/>
    <property type="evidence" value="ECO:0007669"/>
    <property type="project" value="TreeGrafter"/>
</dbReference>
<dbReference type="Pfam" id="PF01926">
    <property type="entry name" value="MMR_HSR1"/>
    <property type="match status" value="1"/>
</dbReference>
<dbReference type="EMBL" id="MU857669">
    <property type="protein sequence ID" value="KAK4246671.1"/>
    <property type="molecule type" value="Genomic_DNA"/>
</dbReference>
<dbReference type="InterPro" id="IPR027417">
    <property type="entry name" value="P-loop_NTPase"/>
</dbReference>
<evidence type="ECO:0000256" key="3">
    <source>
        <dbReference type="SAM" id="MobiDB-lite"/>
    </source>
</evidence>
<organism evidence="5 6">
    <name type="scientific">Corynascus novoguineensis</name>
    <dbReference type="NCBI Taxonomy" id="1126955"/>
    <lineage>
        <taxon>Eukaryota</taxon>
        <taxon>Fungi</taxon>
        <taxon>Dikarya</taxon>
        <taxon>Ascomycota</taxon>
        <taxon>Pezizomycotina</taxon>
        <taxon>Sordariomycetes</taxon>
        <taxon>Sordariomycetidae</taxon>
        <taxon>Sordariales</taxon>
        <taxon>Chaetomiaceae</taxon>
        <taxon>Corynascus</taxon>
    </lineage>
</organism>
<evidence type="ECO:0000256" key="2">
    <source>
        <dbReference type="ARBA" id="ARBA00023134"/>
    </source>
</evidence>
<feature type="region of interest" description="Disordered" evidence="3">
    <location>
        <begin position="208"/>
        <end position="251"/>
    </location>
</feature>
<keyword evidence="2" id="KW-0342">GTP-binding</keyword>
<proteinExistence type="predicted"/>
<dbReference type="GO" id="GO:0032543">
    <property type="term" value="P:mitochondrial translation"/>
    <property type="evidence" value="ECO:0007669"/>
    <property type="project" value="TreeGrafter"/>
</dbReference>
<sequence length="430" mass="45522">MASTPTSAAAKAVAKNATNFTAGRAAFQPRLSYEISPNIPRSFYLGHHHAGLARMRQTLSTVGLIIECRDFRVPITSWNPLLEQSLAASSSPSERARIIVYTHRDLGPDADVGRGDSPHGLPGVSSSSSATARHLRAFHLQNKHAVEVLFTGAGPSYRSPTGALLAAVKRVARERDSLTGLRALVVGMPNAGKSTLLNELRRRSGIVKGSGTAAAPSAKVARTGANPGVTRKLSSPVRIVPPEGSAAADGDPSLRGVGEGVFVVDTPGVFIPYVSDPEKMLKLALVGCVRDGILPRETLADYLLYRLNLSNGSSSGGGGEPDYVARLGMDAPTNDVTEFLEAVARRLGKLAKGGGANYDAAAEWAVQEWRRGGLGKMLLDEVTPETLATAMEEARETALSMNQARKRDKEARKARNEAKRLGISGANESD</sequence>
<gene>
    <name evidence="5" type="ORF">C7999DRAFT_41910</name>
</gene>
<evidence type="ECO:0000313" key="6">
    <source>
        <dbReference type="Proteomes" id="UP001303647"/>
    </source>
</evidence>
<keyword evidence="6" id="KW-1185">Reference proteome</keyword>
<dbReference type="InterPro" id="IPR023179">
    <property type="entry name" value="GTP-bd_ortho_bundle_sf"/>
</dbReference>
<reference evidence="5" key="1">
    <citation type="journal article" date="2023" name="Mol. Phylogenet. Evol.">
        <title>Genome-scale phylogeny and comparative genomics of the fungal order Sordariales.</title>
        <authorList>
            <person name="Hensen N."/>
            <person name="Bonometti L."/>
            <person name="Westerberg I."/>
            <person name="Brannstrom I.O."/>
            <person name="Guillou S."/>
            <person name="Cros-Aarteil S."/>
            <person name="Calhoun S."/>
            <person name="Haridas S."/>
            <person name="Kuo A."/>
            <person name="Mondo S."/>
            <person name="Pangilinan J."/>
            <person name="Riley R."/>
            <person name="LaButti K."/>
            <person name="Andreopoulos B."/>
            <person name="Lipzen A."/>
            <person name="Chen C."/>
            <person name="Yan M."/>
            <person name="Daum C."/>
            <person name="Ng V."/>
            <person name="Clum A."/>
            <person name="Steindorff A."/>
            <person name="Ohm R.A."/>
            <person name="Martin F."/>
            <person name="Silar P."/>
            <person name="Natvig D.O."/>
            <person name="Lalanne C."/>
            <person name="Gautier V."/>
            <person name="Ament-Velasquez S.L."/>
            <person name="Kruys A."/>
            <person name="Hutchinson M.I."/>
            <person name="Powell A.J."/>
            <person name="Barry K."/>
            <person name="Miller A.N."/>
            <person name="Grigoriev I.V."/>
            <person name="Debuchy R."/>
            <person name="Gladieux P."/>
            <person name="Hiltunen Thoren M."/>
            <person name="Johannesson H."/>
        </authorList>
    </citation>
    <scope>NUCLEOTIDE SEQUENCE</scope>
    <source>
        <strain evidence="5">CBS 359.72</strain>
    </source>
</reference>
<dbReference type="AlphaFoldDB" id="A0AAN7CRQ1"/>
<dbReference type="GO" id="GO:0005525">
    <property type="term" value="F:GTP binding"/>
    <property type="evidence" value="ECO:0007669"/>
    <property type="project" value="UniProtKB-KW"/>
</dbReference>
<name>A0AAN7CRQ1_9PEZI</name>
<dbReference type="SUPFAM" id="SSF52540">
    <property type="entry name" value="P-loop containing nucleoside triphosphate hydrolases"/>
    <property type="match status" value="1"/>
</dbReference>
<keyword evidence="1" id="KW-0547">Nucleotide-binding</keyword>